<protein>
    <submittedName>
        <fullName evidence="9">Putative ABC transporter permease protein</fullName>
    </submittedName>
</protein>
<dbReference type="STRING" id="1220578.FPE01S_03_01950"/>
<dbReference type="Proteomes" id="UP000033121">
    <property type="component" value="Unassembled WGS sequence"/>
</dbReference>
<keyword evidence="3 6" id="KW-0812">Transmembrane</keyword>
<sequence length="797" mass="89281">MLLNYFKIAIRSLMKHKGFSVINLSGLTVALTCCLLMVLYIRHELSYDRFQPKGDRIARVIMEYSFGGTEPNKGNYTSTYVFPSFKRNFPEVEDGVRMTWGGGLVKVGEKLFEERRFIYADSTFFNVFPAFTLRKGNPQQVLMRPNQVVLSAATAKRYFGEENPIGKIIQVGSNQTNYEVTGVADESPSNSQIRFDLLASFSSLGTSNEPTYWNANYSTYLLLKQPSDIAKLQAKIGPFMKKEMADPNTFLTYWLEPYTSIHLHSPFDSFEPNTNIAYIYIASGIAVLILLIACFTYVNMSTARSLERAREVGIRKVAGASRGQVFWQFIGESIVLCVLALILSVVLVKFLLPPFNHLVGRELGIRELMQPGIIAAVVIMIASIALLAGSYPALVLSGFQPVKVLKGSFRNTSKGHFLRQSLTVFQFTISAFLLIATFVIQQQFRYIQNKSLGFDREHSLVINIDEKIAQKLETMKTEFKKDPHVRAVSRVNQLPVNIVGGFSMRRADMASGTELSVYANPVDEEFLDAINLPLVAGEGIRKADMKETQHENSDSNYYHFLLNESAARQLGWTPEKAVGQKMFLGDGRPGEVSGVVKDFHFASLHTPIKSLVLFPIDWGGNNLIVKTDGANLSQTIAYLEKTWKTLVPHRPFSYRFMDEEFNRLYKTEKQTAQVISLFSGVAILLACVGLLGLSAFTVQQRIKEIGVRKVLGASTSGLVWMLSRSFLRLVLVACAIAIPFSWLFARRWLQDFSYRISLTATVFVIAGILLLVVALLVISIQTFRAALANPVKSLRTE</sequence>
<keyword evidence="10" id="KW-1185">Reference proteome</keyword>
<dbReference type="Pfam" id="PF02687">
    <property type="entry name" value="FtsX"/>
    <property type="match status" value="2"/>
</dbReference>
<dbReference type="InterPro" id="IPR003838">
    <property type="entry name" value="ABC3_permease_C"/>
</dbReference>
<name>A0A0E9N2C7_9BACT</name>
<accession>A0A0E9N2C7</accession>
<keyword evidence="2" id="KW-1003">Cell membrane</keyword>
<dbReference type="InterPro" id="IPR025857">
    <property type="entry name" value="MacB_PCD"/>
</dbReference>
<feature type="transmembrane region" description="Helical" evidence="6">
    <location>
        <begin position="21"/>
        <end position="41"/>
    </location>
</feature>
<evidence type="ECO:0000259" key="8">
    <source>
        <dbReference type="Pfam" id="PF12704"/>
    </source>
</evidence>
<feature type="transmembrane region" description="Helical" evidence="6">
    <location>
        <begin position="325"/>
        <end position="352"/>
    </location>
</feature>
<evidence type="ECO:0000256" key="1">
    <source>
        <dbReference type="ARBA" id="ARBA00004651"/>
    </source>
</evidence>
<evidence type="ECO:0000256" key="6">
    <source>
        <dbReference type="SAM" id="Phobius"/>
    </source>
</evidence>
<feature type="transmembrane region" description="Helical" evidence="6">
    <location>
        <begin position="277"/>
        <end position="298"/>
    </location>
</feature>
<evidence type="ECO:0000256" key="5">
    <source>
        <dbReference type="ARBA" id="ARBA00023136"/>
    </source>
</evidence>
<feature type="transmembrane region" description="Helical" evidence="6">
    <location>
        <begin position="726"/>
        <end position="744"/>
    </location>
</feature>
<dbReference type="OrthoDB" id="1451596at2"/>
<keyword evidence="5 6" id="KW-0472">Membrane</keyword>
<feature type="domain" description="ABC3 transporter permease C-terminal" evidence="7">
    <location>
        <begin position="285"/>
        <end position="400"/>
    </location>
</feature>
<feature type="domain" description="MacB-like periplasmic core" evidence="8">
    <location>
        <begin position="20"/>
        <end position="236"/>
    </location>
</feature>
<organism evidence="9 10">
    <name type="scientific">Flavihumibacter petaseus NBRC 106054</name>
    <dbReference type="NCBI Taxonomy" id="1220578"/>
    <lineage>
        <taxon>Bacteria</taxon>
        <taxon>Pseudomonadati</taxon>
        <taxon>Bacteroidota</taxon>
        <taxon>Chitinophagia</taxon>
        <taxon>Chitinophagales</taxon>
        <taxon>Chitinophagaceae</taxon>
        <taxon>Flavihumibacter</taxon>
    </lineage>
</organism>
<dbReference type="InterPro" id="IPR050250">
    <property type="entry name" value="Macrolide_Exporter_MacB"/>
</dbReference>
<comment type="subcellular location">
    <subcellularLocation>
        <location evidence="1">Cell membrane</location>
        <topology evidence="1">Multi-pass membrane protein</topology>
    </subcellularLocation>
</comment>
<dbReference type="RefSeq" id="WP_046370124.1">
    <property type="nucleotide sequence ID" value="NZ_BBWV01000003.1"/>
</dbReference>
<dbReference type="Pfam" id="PF12704">
    <property type="entry name" value="MacB_PCD"/>
    <property type="match status" value="2"/>
</dbReference>
<feature type="transmembrane region" description="Helical" evidence="6">
    <location>
        <begin position="417"/>
        <end position="440"/>
    </location>
</feature>
<evidence type="ECO:0000313" key="9">
    <source>
        <dbReference type="EMBL" id="GAO44157.1"/>
    </source>
</evidence>
<gene>
    <name evidence="9" type="ORF">FPE01S_03_01950</name>
</gene>
<evidence type="ECO:0000256" key="4">
    <source>
        <dbReference type="ARBA" id="ARBA00022989"/>
    </source>
</evidence>
<dbReference type="EMBL" id="BBWV01000003">
    <property type="protein sequence ID" value="GAO44157.1"/>
    <property type="molecule type" value="Genomic_DNA"/>
</dbReference>
<evidence type="ECO:0000256" key="3">
    <source>
        <dbReference type="ARBA" id="ARBA00022692"/>
    </source>
</evidence>
<reference evidence="9 10" key="1">
    <citation type="submission" date="2015-04" db="EMBL/GenBank/DDBJ databases">
        <title>Whole genome shotgun sequence of Flavihumibacter petaseus NBRC 106054.</title>
        <authorList>
            <person name="Miyazawa S."/>
            <person name="Hosoyama A."/>
            <person name="Hashimoto M."/>
            <person name="Noguchi M."/>
            <person name="Tsuchikane K."/>
            <person name="Ohji S."/>
            <person name="Yamazoe A."/>
            <person name="Ichikawa N."/>
            <person name="Kimura A."/>
            <person name="Fujita N."/>
        </authorList>
    </citation>
    <scope>NUCLEOTIDE SEQUENCE [LARGE SCALE GENOMIC DNA]</scope>
    <source>
        <strain evidence="9 10">NBRC 106054</strain>
    </source>
</reference>
<feature type="domain" description="ABC3 transporter permease C-terminal" evidence="7">
    <location>
        <begin position="677"/>
        <end position="784"/>
    </location>
</feature>
<feature type="transmembrane region" description="Helical" evidence="6">
    <location>
        <begin position="372"/>
        <end position="396"/>
    </location>
</feature>
<dbReference type="AlphaFoldDB" id="A0A0E9N2C7"/>
<dbReference type="GO" id="GO:0005886">
    <property type="term" value="C:plasma membrane"/>
    <property type="evidence" value="ECO:0007669"/>
    <property type="project" value="UniProtKB-SubCell"/>
</dbReference>
<dbReference type="PANTHER" id="PTHR30572:SF18">
    <property type="entry name" value="ABC-TYPE MACROLIDE FAMILY EXPORT SYSTEM PERMEASE COMPONENT 2"/>
    <property type="match status" value="1"/>
</dbReference>
<evidence type="ECO:0000259" key="7">
    <source>
        <dbReference type="Pfam" id="PF02687"/>
    </source>
</evidence>
<proteinExistence type="predicted"/>
<keyword evidence="4 6" id="KW-1133">Transmembrane helix</keyword>
<feature type="domain" description="MacB-like periplasmic core" evidence="8">
    <location>
        <begin position="422"/>
        <end position="640"/>
    </location>
</feature>
<feature type="transmembrane region" description="Helical" evidence="6">
    <location>
        <begin position="756"/>
        <end position="778"/>
    </location>
</feature>
<evidence type="ECO:0000313" key="10">
    <source>
        <dbReference type="Proteomes" id="UP000033121"/>
    </source>
</evidence>
<comment type="caution">
    <text evidence="9">The sequence shown here is derived from an EMBL/GenBank/DDBJ whole genome shotgun (WGS) entry which is preliminary data.</text>
</comment>
<feature type="transmembrane region" description="Helical" evidence="6">
    <location>
        <begin position="674"/>
        <end position="698"/>
    </location>
</feature>
<dbReference type="GO" id="GO:0022857">
    <property type="term" value="F:transmembrane transporter activity"/>
    <property type="evidence" value="ECO:0007669"/>
    <property type="project" value="TreeGrafter"/>
</dbReference>
<evidence type="ECO:0000256" key="2">
    <source>
        <dbReference type="ARBA" id="ARBA00022475"/>
    </source>
</evidence>
<dbReference type="PANTHER" id="PTHR30572">
    <property type="entry name" value="MEMBRANE COMPONENT OF TRANSPORTER-RELATED"/>
    <property type="match status" value="1"/>
</dbReference>